<dbReference type="OrthoDB" id="9802919at2"/>
<evidence type="ECO:0000256" key="1">
    <source>
        <dbReference type="ARBA" id="ARBA00000677"/>
    </source>
</evidence>
<dbReference type="RefSeq" id="WP_095130125.1">
    <property type="nucleotide sequence ID" value="NZ_NIBG01000001.1"/>
</dbReference>
<dbReference type="InterPro" id="IPR036286">
    <property type="entry name" value="LexA/Signal_pep-like_sf"/>
</dbReference>
<dbReference type="AlphaFoldDB" id="A0A267MPE2"/>
<dbReference type="PRINTS" id="PR00727">
    <property type="entry name" value="LEADERPTASE"/>
</dbReference>
<comment type="similarity">
    <text evidence="3 7">Belongs to the peptidase S26 family.</text>
</comment>
<comment type="subcellular location">
    <subcellularLocation>
        <location evidence="2">Cell membrane</location>
        <topology evidence="2">Single-pass type II membrane protein</topology>
    </subcellularLocation>
    <subcellularLocation>
        <location evidence="7">Membrane</location>
        <topology evidence="7">Single-pass type II membrane protein</topology>
    </subcellularLocation>
</comment>
<reference evidence="9 10" key="1">
    <citation type="submission" date="2017-06" db="EMBL/GenBank/DDBJ databases">
        <title>Draft genome sequence of anaerobic fermentative bacterium Anaeromicrobium sediminis DY2726D isolated from West Pacific Ocean sediments.</title>
        <authorList>
            <person name="Zeng X."/>
        </authorList>
    </citation>
    <scope>NUCLEOTIDE SEQUENCE [LARGE SCALE GENOMIC DNA]</scope>
    <source>
        <strain evidence="9 10">DY2726D</strain>
    </source>
</reference>
<comment type="caution">
    <text evidence="9">The sequence shown here is derived from an EMBL/GenBank/DDBJ whole genome shotgun (WGS) entry which is preliminary data.</text>
</comment>
<dbReference type="PANTHER" id="PTHR43390">
    <property type="entry name" value="SIGNAL PEPTIDASE I"/>
    <property type="match status" value="1"/>
</dbReference>
<evidence type="ECO:0000313" key="9">
    <source>
        <dbReference type="EMBL" id="PAB61416.1"/>
    </source>
</evidence>
<dbReference type="Gene3D" id="2.10.109.10">
    <property type="entry name" value="Umud Fragment, subunit A"/>
    <property type="match status" value="1"/>
</dbReference>
<sequence>MDWIKTFILATVLALIISVFIRPTLVKGNSMDPSFYNNDYLLINEIPYTLMEPERGDVVIFKTFIMTSTGKVKNLIKRVIGVSGDLVEIRNGKTYVNGEEINENYIKDNYVGKDLKIRVPADKIFVMGDNREISLDSRKLGPIKKDKIKGKVFFRIYPFNKLGIIK</sequence>
<evidence type="ECO:0000256" key="3">
    <source>
        <dbReference type="ARBA" id="ARBA00009370"/>
    </source>
</evidence>
<name>A0A267MPE2_9FIRM</name>
<evidence type="ECO:0000313" key="10">
    <source>
        <dbReference type="Proteomes" id="UP000216024"/>
    </source>
</evidence>
<dbReference type="Pfam" id="PF10502">
    <property type="entry name" value="Peptidase_S26"/>
    <property type="match status" value="1"/>
</dbReference>
<dbReference type="InterPro" id="IPR000223">
    <property type="entry name" value="Pept_S26A_signal_pept_1"/>
</dbReference>
<dbReference type="InterPro" id="IPR019533">
    <property type="entry name" value="Peptidase_S26"/>
</dbReference>
<accession>A0A267MPE2</accession>
<dbReference type="PANTHER" id="PTHR43390:SF1">
    <property type="entry name" value="CHLOROPLAST PROCESSING PEPTIDASE"/>
    <property type="match status" value="1"/>
</dbReference>
<dbReference type="NCBIfam" id="TIGR02227">
    <property type="entry name" value="sigpep_I_bact"/>
    <property type="match status" value="1"/>
</dbReference>
<evidence type="ECO:0000256" key="5">
    <source>
        <dbReference type="ARBA" id="ARBA00022801"/>
    </source>
</evidence>
<protein>
    <recommendedName>
        <fullName evidence="4 7">Signal peptidase I</fullName>
        <ecNumber evidence="4 7">3.4.21.89</ecNumber>
    </recommendedName>
</protein>
<dbReference type="SUPFAM" id="SSF51306">
    <property type="entry name" value="LexA/Signal peptidase"/>
    <property type="match status" value="1"/>
</dbReference>
<evidence type="ECO:0000256" key="6">
    <source>
        <dbReference type="PIRSR" id="PIRSR600223-1"/>
    </source>
</evidence>
<evidence type="ECO:0000256" key="7">
    <source>
        <dbReference type="RuleBase" id="RU362042"/>
    </source>
</evidence>
<comment type="catalytic activity">
    <reaction evidence="1 7">
        <text>Cleavage of hydrophobic, N-terminal signal or leader sequences from secreted and periplasmic proteins.</text>
        <dbReference type="EC" id="3.4.21.89"/>
    </reaction>
</comment>
<dbReference type="GO" id="GO:0006465">
    <property type="term" value="P:signal peptide processing"/>
    <property type="evidence" value="ECO:0007669"/>
    <property type="project" value="InterPro"/>
</dbReference>
<evidence type="ECO:0000256" key="4">
    <source>
        <dbReference type="ARBA" id="ARBA00013208"/>
    </source>
</evidence>
<evidence type="ECO:0000259" key="8">
    <source>
        <dbReference type="Pfam" id="PF10502"/>
    </source>
</evidence>
<feature type="active site" evidence="6">
    <location>
        <position position="77"/>
    </location>
</feature>
<gene>
    <name evidence="9" type="primary">lepB</name>
    <name evidence="9" type="ORF">CCE28_01150</name>
</gene>
<dbReference type="Proteomes" id="UP000216024">
    <property type="component" value="Unassembled WGS sequence"/>
</dbReference>
<dbReference type="CDD" id="cd06530">
    <property type="entry name" value="S26_SPase_I"/>
    <property type="match status" value="1"/>
</dbReference>
<feature type="domain" description="Peptidase S26" evidence="8">
    <location>
        <begin position="2"/>
        <end position="157"/>
    </location>
</feature>
<keyword evidence="5 7" id="KW-0378">Hydrolase</keyword>
<dbReference type="EC" id="3.4.21.89" evidence="4 7"/>
<dbReference type="GO" id="GO:0005886">
    <property type="term" value="C:plasma membrane"/>
    <property type="evidence" value="ECO:0007669"/>
    <property type="project" value="UniProtKB-SubCell"/>
</dbReference>
<proteinExistence type="inferred from homology"/>
<dbReference type="EMBL" id="NIBG01000001">
    <property type="protein sequence ID" value="PAB61416.1"/>
    <property type="molecule type" value="Genomic_DNA"/>
</dbReference>
<dbReference type="GO" id="GO:0004252">
    <property type="term" value="F:serine-type endopeptidase activity"/>
    <property type="evidence" value="ECO:0007669"/>
    <property type="project" value="InterPro"/>
</dbReference>
<keyword evidence="10" id="KW-1185">Reference proteome</keyword>
<dbReference type="InterPro" id="IPR019758">
    <property type="entry name" value="Pept_S26A_signal_pept_1_CS"/>
</dbReference>
<dbReference type="PROSITE" id="PS00761">
    <property type="entry name" value="SPASE_I_3"/>
    <property type="match status" value="1"/>
</dbReference>
<evidence type="ECO:0000256" key="2">
    <source>
        <dbReference type="ARBA" id="ARBA00004401"/>
    </source>
</evidence>
<keyword evidence="7" id="KW-0645">Protease</keyword>
<organism evidence="9 10">
    <name type="scientific">Anaeromicrobium sediminis</name>
    <dbReference type="NCBI Taxonomy" id="1478221"/>
    <lineage>
        <taxon>Bacteria</taxon>
        <taxon>Bacillati</taxon>
        <taxon>Bacillota</taxon>
        <taxon>Clostridia</taxon>
        <taxon>Peptostreptococcales</taxon>
        <taxon>Thermotaleaceae</taxon>
        <taxon>Anaeromicrobium</taxon>
    </lineage>
</organism>
<dbReference type="GO" id="GO:0009003">
    <property type="term" value="F:signal peptidase activity"/>
    <property type="evidence" value="ECO:0007669"/>
    <property type="project" value="UniProtKB-EC"/>
</dbReference>
<feature type="active site" evidence="6">
    <location>
        <position position="30"/>
    </location>
</feature>